<dbReference type="WBParaSite" id="DME_0000151901-mRNA-1">
    <property type="protein sequence ID" value="DME_0000151901-mRNA-1"/>
    <property type="gene ID" value="DME_0000151901"/>
</dbReference>
<evidence type="ECO:0000256" key="1">
    <source>
        <dbReference type="SAM" id="SignalP"/>
    </source>
</evidence>
<dbReference type="AlphaFoldDB" id="A0A0N4U431"/>
<protein>
    <submittedName>
        <fullName evidence="5">CC domain-containing protein</fullName>
    </submittedName>
</protein>
<evidence type="ECO:0000313" key="5">
    <source>
        <dbReference type="WBParaSite" id="DME_0000151901-mRNA-1"/>
    </source>
</evidence>
<evidence type="ECO:0000313" key="3">
    <source>
        <dbReference type="Proteomes" id="UP000038040"/>
    </source>
</evidence>
<accession>A0A0N4U431</accession>
<feature type="signal peptide" evidence="1">
    <location>
        <begin position="1"/>
        <end position="16"/>
    </location>
</feature>
<evidence type="ECO:0000313" key="4">
    <source>
        <dbReference type="Proteomes" id="UP000274756"/>
    </source>
</evidence>
<gene>
    <name evidence="2" type="ORF">DME_LOCUS5879</name>
</gene>
<reference evidence="5" key="1">
    <citation type="submission" date="2017-02" db="UniProtKB">
        <authorList>
            <consortium name="WormBaseParasite"/>
        </authorList>
    </citation>
    <scope>IDENTIFICATION</scope>
</reference>
<organism evidence="3 5">
    <name type="scientific">Dracunculus medinensis</name>
    <name type="common">Guinea worm</name>
    <dbReference type="NCBI Taxonomy" id="318479"/>
    <lineage>
        <taxon>Eukaryota</taxon>
        <taxon>Metazoa</taxon>
        <taxon>Ecdysozoa</taxon>
        <taxon>Nematoda</taxon>
        <taxon>Chromadorea</taxon>
        <taxon>Rhabditida</taxon>
        <taxon>Spirurina</taxon>
        <taxon>Dracunculoidea</taxon>
        <taxon>Dracunculidae</taxon>
        <taxon>Dracunculus</taxon>
    </lineage>
</organism>
<keyword evidence="4" id="KW-1185">Reference proteome</keyword>
<keyword evidence="1" id="KW-0732">Signal</keyword>
<sequence length="99" mass="10994">MYAVLATVLLITTVSSQHQYPYVQYPYAPCVLTCAREPAFRIHIDNVMKTTSCNIKNSTIETCNNCCGLYAISIGKKPVDIAAYQDEEGICNCCLPCIY</sequence>
<proteinExistence type="predicted"/>
<feature type="chain" id="PRO_5041079262" evidence="1">
    <location>
        <begin position="17"/>
        <end position="99"/>
    </location>
</feature>
<name>A0A0N4U431_DRAME</name>
<reference evidence="2 4" key="2">
    <citation type="submission" date="2018-11" db="EMBL/GenBank/DDBJ databases">
        <authorList>
            <consortium name="Pathogen Informatics"/>
        </authorList>
    </citation>
    <scope>NUCLEOTIDE SEQUENCE [LARGE SCALE GENOMIC DNA]</scope>
</reference>
<dbReference type="OrthoDB" id="5842990at2759"/>
<dbReference type="EMBL" id="UYYG01001153">
    <property type="protein sequence ID" value="VDN55906.1"/>
    <property type="molecule type" value="Genomic_DNA"/>
</dbReference>
<dbReference type="Proteomes" id="UP000038040">
    <property type="component" value="Unplaced"/>
</dbReference>
<evidence type="ECO:0000313" key="2">
    <source>
        <dbReference type="EMBL" id="VDN55906.1"/>
    </source>
</evidence>
<dbReference type="Proteomes" id="UP000274756">
    <property type="component" value="Unassembled WGS sequence"/>
</dbReference>